<dbReference type="PATRIC" id="fig|1121439.3.peg.670"/>
<evidence type="ECO:0000313" key="5">
    <source>
        <dbReference type="Proteomes" id="UP000014975"/>
    </source>
</evidence>
<dbReference type="EMBL" id="ATHI01000005">
    <property type="protein sequence ID" value="EPR34918.1"/>
    <property type="molecule type" value="Genomic_DNA"/>
</dbReference>
<dbReference type="GO" id="GO:0016491">
    <property type="term" value="F:oxidoreductase activity"/>
    <property type="evidence" value="ECO:0007669"/>
    <property type="project" value="InterPro"/>
</dbReference>
<evidence type="ECO:0000313" key="4">
    <source>
        <dbReference type="EMBL" id="EPR34918.1"/>
    </source>
</evidence>
<keyword evidence="1" id="KW-0676">Redox-active center</keyword>
<evidence type="ECO:0000256" key="2">
    <source>
        <dbReference type="SAM" id="SignalP"/>
    </source>
</evidence>
<keyword evidence="5" id="KW-1185">Reference proteome</keyword>
<dbReference type="PANTHER" id="PTHR43110:SF1">
    <property type="entry name" value="THIOL PEROXIDASE"/>
    <property type="match status" value="1"/>
</dbReference>
<dbReference type="GO" id="GO:0016209">
    <property type="term" value="F:antioxidant activity"/>
    <property type="evidence" value="ECO:0007669"/>
    <property type="project" value="InterPro"/>
</dbReference>
<dbReference type="Proteomes" id="UP000014975">
    <property type="component" value="Unassembled WGS sequence"/>
</dbReference>
<dbReference type="RefSeq" id="WP_020886167.1">
    <property type="nucleotide sequence ID" value="NZ_ATHI01000005.1"/>
</dbReference>
<dbReference type="InterPro" id="IPR013766">
    <property type="entry name" value="Thioredoxin_domain"/>
</dbReference>
<dbReference type="InterPro" id="IPR050455">
    <property type="entry name" value="Tpx_Peroxidase_subfamily"/>
</dbReference>
<comment type="caution">
    <text evidence="4">The sequence shown here is derived from an EMBL/GenBank/DDBJ whole genome shotgun (WGS) entry which is preliminary data.</text>
</comment>
<accession>S7URH9</accession>
<evidence type="ECO:0000259" key="3">
    <source>
        <dbReference type="PROSITE" id="PS51352"/>
    </source>
</evidence>
<dbReference type="eggNOG" id="COG1225">
    <property type="taxonomic scope" value="Bacteria"/>
</dbReference>
<dbReference type="InterPro" id="IPR000866">
    <property type="entry name" value="AhpC/TSA"/>
</dbReference>
<dbReference type="Gene3D" id="3.40.30.10">
    <property type="entry name" value="Glutaredoxin"/>
    <property type="match status" value="1"/>
</dbReference>
<proteinExistence type="predicted"/>
<dbReference type="STRING" id="1121439.dsat_2281"/>
<dbReference type="AlphaFoldDB" id="S7URH9"/>
<gene>
    <name evidence="4" type="ORF">dsat_2281</name>
</gene>
<reference evidence="4 5" key="1">
    <citation type="journal article" date="2013" name="Genome Announc.">
        <title>Draft genome sequences for three mercury-methylating, sulfate-reducing bacteria.</title>
        <authorList>
            <person name="Brown S.D."/>
            <person name="Hurt R.A.Jr."/>
            <person name="Gilmour C.C."/>
            <person name="Elias D.A."/>
        </authorList>
    </citation>
    <scope>NUCLEOTIDE SEQUENCE [LARGE SCALE GENOMIC DNA]</scope>
    <source>
        <strain evidence="4 5">DSM 16529</strain>
    </source>
</reference>
<feature type="signal peptide" evidence="2">
    <location>
        <begin position="1"/>
        <end position="27"/>
    </location>
</feature>
<sequence length="197" mass="21453">MRVGRKFLSAVILGLCATAFVIGAAQAVNVFYGEAKKPIDSELKVAVGQEAPDFTLPSILGGKVTLSDFRGRKHVVLSFVPAAFTPVCSEQFPAYNLGREMIEARGAVVIGITTDNVPSLFAWCREMGGVWFPVVSDFFPHGATAARYGLLRGDGTSERAEIIVDKNGIIRTIMVHEIDKQPDLETLIKELDKLQEN</sequence>
<dbReference type="SUPFAM" id="SSF52833">
    <property type="entry name" value="Thioredoxin-like"/>
    <property type="match status" value="1"/>
</dbReference>
<organism evidence="4 5">
    <name type="scientific">Alkalidesulfovibrio alkalitolerans DSM 16529</name>
    <dbReference type="NCBI Taxonomy" id="1121439"/>
    <lineage>
        <taxon>Bacteria</taxon>
        <taxon>Pseudomonadati</taxon>
        <taxon>Thermodesulfobacteriota</taxon>
        <taxon>Desulfovibrionia</taxon>
        <taxon>Desulfovibrionales</taxon>
        <taxon>Desulfovibrionaceae</taxon>
        <taxon>Alkalidesulfovibrio</taxon>
    </lineage>
</organism>
<dbReference type="InterPro" id="IPR036249">
    <property type="entry name" value="Thioredoxin-like_sf"/>
</dbReference>
<feature type="chain" id="PRO_5004544956" evidence="2">
    <location>
        <begin position="28"/>
        <end position="197"/>
    </location>
</feature>
<keyword evidence="2" id="KW-0732">Signal</keyword>
<dbReference type="OrthoDB" id="9809746at2"/>
<dbReference type="PROSITE" id="PS51352">
    <property type="entry name" value="THIOREDOXIN_2"/>
    <property type="match status" value="1"/>
</dbReference>
<evidence type="ECO:0000256" key="1">
    <source>
        <dbReference type="ARBA" id="ARBA00023284"/>
    </source>
</evidence>
<name>S7URH9_9BACT</name>
<dbReference type="Pfam" id="PF00578">
    <property type="entry name" value="AhpC-TSA"/>
    <property type="match status" value="1"/>
</dbReference>
<feature type="domain" description="Thioredoxin" evidence="3">
    <location>
        <begin position="45"/>
        <end position="196"/>
    </location>
</feature>
<dbReference type="PANTHER" id="PTHR43110">
    <property type="entry name" value="THIOL PEROXIDASE"/>
    <property type="match status" value="1"/>
</dbReference>
<protein>
    <submittedName>
        <fullName evidence="4">Alkyl hydroperoxide reductase/ Thiol specific antioxidant/ Mal allergen</fullName>
    </submittedName>
</protein>